<dbReference type="GeneID" id="34616699"/>
<sequence length="321" mass="35548">MVFKSPHLPLTCLTSFSSHHLFTIYLSIDIQIQLYIPMDVFRPGATAVITGAASGIGFAAAQLCHRHGMDLVLLDINGENLKKAAGILPSTPEIAVSTFVLDVSRREEWEEVKTKVLAKHPRGIDLLMLNAGRSCKPAEGKTAWQDARYFETTFATNTFGYTNGPAAFLDCVIDGDDDQEKKRAVILTGSKQGITNPPGNPAYNASKSAVKSIAEQLSFDLHGRHPHVSVHLLVPGWVYTGMMTEHFPTKPAGCWTPEETVEFLVRKMQKGSFYIICPDNEVTEEMDAKRIAWACNDIVQDRPALSRWRADWKERAEAGCN</sequence>
<protein>
    <recommendedName>
        <fullName evidence="6">Short chain dehydrogenase/reductase</fullName>
    </recommendedName>
</protein>
<dbReference type="EMBL" id="KV878348">
    <property type="protein sequence ID" value="OJJ44480.1"/>
    <property type="molecule type" value="Genomic_DNA"/>
</dbReference>
<evidence type="ECO:0000256" key="2">
    <source>
        <dbReference type="ARBA" id="ARBA00022857"/>
    </source>
</evidence>
<dbReference type="PRINTS" id="PR00081">
    <property type="entry name" value="GDHRDH"/>
</dbReference>
<dbReference type="Pfam" id="PF00106">
    <property type="entry name" value="adh_short"/>
    <property type="match status" value="1"/>
</dbReference>
<dbReference type="InterPro" id="IPR002347">
    <property type="entry name" value="SDR_fam"/>
</dbReference>
<reference evidence="5" key="1">
    <citation type="journal article" date="2017" name="Genome Biol.">
        <title>Comparative genomics reveals high biological diversity and specific adaptations in the industrially and medically important fungal genus Aspergillus.</title>
        <authorList>
            <person name="de Vries R.P."/>
            <person name="Riley R."/>
            <person name="Wiebenga A."/>
            <person name="Aguilar-Osorio G."/>
            <person name="Amillis S."/>
            <person name="Uchima C.A."/>
            <person name="Anderluh G."/>
            <person name="Asadollahi M."/>
            <person name="Askin M."/>
            <person name="Barry K."/>
            <person name="Battaglia E."/>
            <person name="Bayram O."/>
            <person name="Benocci T."/>
            <person name="Braus-Stromeyer S.A."/>
            <person name="Caldana C."/>
            <person name="Canovas D."/>
            <person name="Cerqueira G.C."/>
            <person name="Chen F."/>
            <person name="Chen W."/>
            <person name="Choi C."/>
            <person name="Clum A."/>
            <person name="Dos Santos R.A."/>
            <person name="Damasio A.R."/>
            <person name="Diallinas G."/>
            <person name="Emri T."/>
            <person name="Fekete E."/>
            <person name="Flipphi M."/>
            <person name="Freyberg S."/>
            <person name="Gallo A."/>
            <person name="Gournas C."/>
            <person name="Habgood R."/>
            <person name="Hainaut M."/>
            <person name="Harispe M.L."/>
            <person name="Henrissat B."/>
            <person name="Hilden K.S."/>
            <person name="Hope R."/>
            <person name="Hossain A."/>
            <person name="Karabika E."/>
            <person name="Karaffa L."/>
            <person name="Karanyi Z."/>
            <person name="Krasevec N."/>
            <person name="Kuo A."/>
            <person name="Kusch H."/>
            <person name="LaButti K."/>
            <person name="Lagendijk E.L."/>
            <person name="Lapidus A."/>
            <person name="Levasseur A."/>
            <person name="Lindquist E."/>
            <person name="Lipzen A."/>
            <person name="Logrieco A.F."/>
            <person name="MacCabe A."/>
            <person name="Maekelae M.R."/>
            <person name="Malavazi I."/>
            <person name="Melin P."/>
            <person name="Meyer V."/>
            <person name="Mielnichuk N."/>
            <person name="Miskei M."/>
            <person name="Molnar A.P."/>
            <person name="Mule G."/>
            <person name="Ngan C.Y."/>
            <person name="Orejas M."/>
            <person name="Orosz E."/>
            <person name="Ouedraogo J.P."/>
            <person name="Overkamp K.M."/>
            <person name="Park H.-S."/>
            <person name="Perrone G."/>
            <person name="Piumi F."/>
            <person name="Punt P.J."/>
            <person name="Ram A.F."/>
            <person name="Ramon A."/>
            <person name="Rauscher S."/>
            <person name="Record E."/>
            <person name="Riano-Pachon D.M."/>
            <person name="Robert V."/>
            <person name="Roehrig J."/>
            <person name="Ruller R."/>
            <person name="Salamov A."/>
            <person name="Salih N.S."/>
            <person name="Samson R.A."/>
            <person name="Sandor E."/>
            <person name="Sanguinetti M."/>
            <person name="Schuetze T."/>
            <person name="Sepcic K."/>
            <person name="Shelest E."/>
            <person name="Sherlock G."/>
            <person name="Sophianopoulou V."/>
            <person name="Squina F.M."/>
            <person name="Sun H."/>
            <person name="Susca A."/>
            <person name="Todd R.B."/>
            <person name="Tsang A."/>
            <person name="Unkles S.E."/>
            <person name="van de Wiele N."/>
            <person name="van Rossen-Uffink D."/>
            <person name="Oliveira J.V."/>
            <person name="Vesth T.C."/>
            <person name="Visser J."/>
            <person name="Yu J.-H."/>
            <person name="Zhou M."/>
            <person name="Andersen M.R."/>
            <person name="Archer D.B."/>
            <person name="Baker S.E."/>
            <person name="Benoit I."/>
            <person name="Brakhage A.A."/>
            <person name="Braus G.H."/>
            <person name="Fischer R."/>
            <person name="Frisvad J.C."/>
            <person name="Goldman G.H."/>
            <person name="Houbraken J."/>
            <person name="Oakley B."/>
            <person name="Pocsi I."/>
            <person name="Scazzocchio C."/>
            <person name="Seiboth B."/>
            <person name="vanKuyk P.A."/>
            <person name="Wortman J."/>
            <person name="Dyer P.S."/>
            <person name="Grigoriev I.V."/>
        </authorList>
    </citation>
    <scope>NUCLEOTIDE SEQUENCE [LARGE SCALE GENOMIC DNA]</scope>
    <source>
        <strain evidence="5">CBS 506.65</strain>
    </source>
</reference>
<keyword evidence="5" id="KW-1185">Reference proteome</keyword>
<evidence type="ECO:0008006" key="6">
    <source>
        <dbReference type="Google" id="ProtNLM"/>
    </source>
</evidence>
<dbReference type="RefSeq" id="XP_022578990.1">
    <property type="nucleotide sequence ID" value="XM_022730235.1"/>
</dbReference>
<keyword evidence="3" id="KW-0560">Oxidoreductase</keyword>
<organism evidence="4 5">
    <name type="scientific">Penicilliopsis zonata CBS 506.65</name>
    <dbReference type="NCBI Taxonomy" id="1073090"/>
    <lineage>
        <taxon>Eukaryota</taxon>
        <taxon>Fungi</taxon>
        <taxon>Dikarya</taxon>
        <taxon>Ascomycota</taxon>
        <taxon>Pezizomycotina</taxon>
        <taxon>Eurotiomycetes</taxon>
        <taxon>Eurotiomycetidae</taxon>
        <taxon>Eurotiales</taxon>
        <taxon>Aspergillaceae</taxon>
        <taxon>Penicilliopsis</taxon>
    </lineage>
</organism>
<dbReference type="OrthoDB" id="5307821at2759"/>
<dbReference type="PANTHER" id="PTHR43008:SF7">
    <property type="entry name" value="SHORT CHAIN DEHYDROGENASE_REDUCTASE (AFU_ORTHOLOGUE AFUA_2G00830)"/>
    <property type="match status" value="1"/>
</dbReference>
<dbReference type="SUPFAM" id="SSF51735">
    <property type="entry name" value="NAD(P)-binding Rossmann-fold domains"/>
    <property type="match status" value="1"/>
</dbReference>
<dbReference type="PROSITE" id="PS00061">
    <property type="entry name" value="ADH_SHORT"/>
    <property type="match status" value="1"/>
</dbReference>
<dbReference type="PANTHER" id="PTHR43008">
    <property type="entry name" value="BENZIL REDUCTASE"/>
    <property type="match status" value="1"/>
</dbReference>
<dbReference type="Gene3D" id="3.40.50.720">
    <property type="entry name" value="NAD(P)-binding Rossmann-like Domain"/>
    <property type="match status" value="1"/>
</dbReference>
<accession>A0A1L9SBC4</accession>
<gene>
    <name evidence="4" type="ORF">ASPZODRAFT_795678</name>
</gene>
<keyword evidence="2" id="KW-0521">NADP</keyword>
<comment type="similarity">
    <text evidence="1">Belongs to the short-chain dehydrogenases/reductases (SDR) family.</text>
</comment>
<evidence type="ECO:0000256" key="1">
    <source>
        <dbReference type="ARBA" id="ARBA00006484"/>
    </source>
</evidence>
<evidence type="ECO:0000313" key="4">
    <source>
        <dbReference type="EMBL" id="OJJ44480.1"/>
    </source>
</evidence>
<dbReference type="AlphaFoldDB" id="A0A1L9SBC4"/>
<proteinExistence type="inferred from homology"/>
<name>A0A1L9SBC4_9EURO</name>
<dbReference type="InterPro" id="IPR036291">
    <property type="entry name" value="NAD(P)-bd_dom_sf"/>
</dbReference>
<dbReference type="CDD" id="cd05233">
    <property type="entry name" value="SDR_c"/>
    <property type="match status" value="1"/>
</dbReference>
<evidence type="ECO:0000313" key="5">
    <source>
        <dbReference type="Proteomes" id="UP000184188"/>
    </source>
</evidence>
<dbReference type="VEuPathDB" id="FungiDB:ASPZODRAFT_795678"/>
<dbReference type="Proteomes" id="UP000184188">
    <property type="component" value="Unassembled WGS sequence"/>
</dbReference>
<dbReference type="GO" id="GO:0050664">
    <property type="term" value="F:oxidoreductase activity, acting on NAD(P)H, oxygen as acceptor"/>
    <property type="evidence" value="ECO:0007669"/>
    <property type="project" value="TreeGrafter"/>
</dbReference>
<evidence type="ECO:0000256" key="3">
    <source>
        <dbReference type="ARBA" id="ARBA00023002"/>
    </source>
</evidence>
<dbReference type="GO" id="GO:0016616">
    <property type="term" value="F:oxidoreductase activity, acting on the CH-OH group of donors, NAD or NADP as acceptor"/>
    <property type="evidence" value="ECO:0007669"/>
    <property type="project" value="UniProtKB-ARBA"/>
</dbReference>
<dbReference type="InterPro" id="IPR020904">
    <property type="entry name" value="Sc_DH/Rdtase_CS"/>
</dbReference>
<dbReference type="STRING" id="1073090.A0A1L9SBC4"/>